<name>A0A7X5U7M1_9GAMM</name>
<accession>A0A7X5U7M1</accession>
<dbReference type="RefSeq" id="WP_166946496.1">
    <property type="nucleotide sequence ID" value="NZ_JAARLZ010000002.1"/>
</dbReference>
<sequence length="417" mass="44931">MNLHDGAGSLDAMRAGDLEKIETIRRAAHGPDFYISDVIYSRMTGDLEASDSKARECVRQAELQDGPSTAFICKALMAGNNLMHGNIAEWATKLAQLKSSSGEFIEGTRLPVRSVLDDVDDFSRWTHIPVASILNSPKRPYRLPFKHVFSPGGMDDISGVFLDIQMNGHPVTLSFDTGSFSTIISTADARAAKIPLQQGWVVVQGTTGANTSSSLGIAKQVHIGDIALSQWPVVSLPDARLGAIGLDVMSHLGPMLITYDGVQLLSRDEMEAISCQKPIALSSLLTGWVGGLRFPVTIDGAPHMALLDTGSSSYLTKMGGQTDEMSPARQKDIQTANGRFTTNYSEKKVSLIAGPIRTSVTAEILPVPKLDYEYSLGSGFLKDANVFIDFSSRRACILSKDITKSDVSVIRPDAPQG</sequence>
<comment type="caution">
    <text evidence="1">The sequence shown here is derived from an EMBL/GenBank/DDBJ whole genome shotgun (WGS) entry which is preliminary data.</text>
</comment>
<evidence type="ECO:0000313" key="2">
    <source>
        <dbReference type="Proteomes" id="UP000490980"/>
    </source>
</evidence>
<reference evidence="1 2" key="1">
    <citation type="submission" date="2020-03" db="EMBL/GenBank/DDBJ databases">
        <authorList>
            <person name="Lai Q."/>
        </authorList>
    </citation>
    <scope>NUCLEOTIDE SEQUENCE [LARGE SCALE GENOMIC DNA]</scope>
    <source>
        <strain evidence="1 2">CCUG 25036</strain>
    </source>
</reference>
<proteinExistence type="predicted"/>
<keyword evidence="2" id="KW-1185">Reference proteome</keyword>
<dbReference type="Pfam" id="PF13650">
    <property type="entry name" value="Asp_protease_2"/>
    <property type="match status" value="1"/>
</dbReference>
<dbReference type="EMBL" id="JAARLZ010000002">
    <property type="protein sequence ID" value="NII05381.1"/>
    <property type="molecule type" value="Genomic_DNA"/>
</dbReference>
<dbReference type="SUPFAM" id="SSF50630">
    <property type="entry name" value="Acid proteases"/>
    <property type="match status" value="1"/>
</dbReference>
<protein>
    <recommendedName>
        <fullName evidence="3">Peptidase A2 domain-containing protein</fullName>
    </recommendedName>
</protein>
<dbReference type="Gene3D" id="2.40.70.10">
    <property type="entry name" value="Acid Proteases"/>
    <property type="match status" value="2"/>
</dbReference>
<dbReference type="InterPro" id="IPR021109">
    <property type="entry name" value="Peptidase_aspartic_dom_sf"/>
</dbReference>
<gene>
    <name evidence="1" type="ORF">HBF25_03135</name>
</gene>
<dbReference type="InterPro" id="IPR034122">
    <property type="entry name" value="Retropepsin-like_bacterial"/>
</dbReference>
<organism evidence="1 2">
    <name type="scientific">Luteibacter anthropi</name>
    <dbReference type="NCBI Taxonomy" id="564369"/>
    <lineage>
        <taxon>Bacteria</taxon>
        <taxon>Pseudomonadati</taxon>
        <taxon>Pseudomonadota</taxon>
        <taxon>Gammaproteobacteria</taxon>
        <taxon>Lysobacterales</taxon>
        <taxon>Rhodanobacteraceae</taxon>
        <taxon>Luteibacter</taxon>
    </lineage>
</organism>
<evidence type="ECO:0008006" key="3">
    <source>
        <dbReference type="Google" id="ProtNLM"/>
    </source>
</evidence>
<evidence type="ECO:0000313" key="1">
    <source>
        <dbReference type="EMBL" id="NII05381.1"/>
    </source>
</evidence>
<dbReference type="Proteomes" id="UP000490980">
    <property type="component" value="Unassembled WGS sequence"/>
</dbReference>
<dbReference type="AlphaFoldDB" id="A0A7X5U7M1"/>
<dbReference type="CDD" id="cd05483">
    <property type="entry name" value="retropepsin_like_bacteria"/>
    <property type="match status" value="1"/>
</dbReference>